<feature type="signal peptide" evidence="12">
    <location>
        <begin position="1"/>
        <end position="20"/>
    </location>
</feature>
<reference evidence="17" key="1">
    <citation type="submission" date="2019-08" db="EMBL/GenBank/DDBJ databases">
        <title>The genome of the North American firefly Photinus pyralis.</title>
        <authorList>
            <consortium name="Photinus pyralis genome working group"/>
            <person name="Fallon T.R."/>
            <person name="Sander Lower S.E."/>
            <person name="Weng J.-K."/>
        </authorList>
    </citation>
    <scope>NUCLEOTIDE SEQUENCE</scope>
    <source>
        <strain evidence="17">TRF0915ILg1</strain>
        <tissue evidence="17">Whole body</tissue>
    </source>
</reference>
<accession>A0A8K0CVX4</accession>
<dbReference type="InterPro" id="IPR036508">
    <property type="entry name" value="Chitin-bd_dom_sf"/>
</dbReference>
<feature type="compositionally biased region" description="Polar residues" evidence="11">
    <location>
        <begin position="721"/>
        <end position="733"/>
    </location>
</feature>
<dbReference type="GO" id="GO:0008061">
    <property type="term" value="F:chitin binding"/>
    <property type="evidence" value="ECO:0007669"/>
    <property type="project" value="InterPro"/>
</dbReference>
<evidence type="ECO:0000256" key="9">
    <source>
        <dbReference type="PROSITE-ProRule" id="PRU00196"/>
    </source>
</evidence>
<dbReference type="InterPro" id="IPR001190">
    <property type="entry name" value="SRCR"/>
</dbReference>
<feature type="disulfide bond" evidence="8">
    <location>
        <begin position="1348"/>
        <end position="1366"/>
    </location>
</feature>
<feature type="compositionally biased region" description="Low complexity" evidence="11">
    <location>
        <begin position="1044"/>
        <end position="1054"/>
    </location>
</feature>
<feature type="disulfide bond" evidence="8">
    <location>
        <begin position="1229"/>
        <end position="1247"/>
    </location>
</feature>
<dbReference type="SMART" id="SM00494">
    <property type="entry name" value="ChtBD2"/>
    <property type="match status" value="4"/>
</dbReference>
<dbReference type="GO" id="GO:0004252">
    <property type="term" value="F:serine-type endopeptidase activity"/>
    <property type="evidence" value="ECO:0007669"/>
    <property type="project" value="InterPro"/>
</dbReference>
<keyword evidence="6 9" id="KW-1015">Disulfide bond</keyword>
<dbReference type="SMART" id="SM00020">
    <property type="entry name" value="Tryp_SPc"/>
    <property type="match status" value="1"/>
</dbReference>
<dbReference type="PROSITE" id="PS50940">
    <property type="entry name" value="CHIT_BIND_II"/>
    <property type="match status" value="4"/>
</dbReference>
<feature type="region of interest" description="Disordered" evidence="11">
    <location>
        <begin position="721"/>
        <end position="767"/>
    </location>
</feature>
<evidence type="ECO:0000259" key="13">
    <source>
        <dbReference type="PROSITE" id="PS50240"/>
    </source>
</evidence>
<dbReference type="InterPro" id="IPR043504">
    <property type="entry name" value="Peptidase_S1_PA_chymotrypsin"/>
</dbReference>
<dbReference type="Pfam" id="PF00057">
    <property type="entry name" value="Ldl_recept_a"/>
    <property type="match status" value="3"/>
</dbReference>
<dbReference type="PRINTS" id="PR00258">
    <property type="entry name" value="SPERACTRCPTR"/>
</dbReference>
<feature type="compositionally biased region" description="Polar residues" evidence="11">
    <location>
        <begin position="746"/>
        <end position="767"/>
    </location>
</feature>
<evidence type="ECO:0000313" key="18">
    <source>
        <dbReference type="Proteomes" id="UP000801492"/>
    </source>
</evidence>
<dbReference type="InterPro" id="IPR023415">
    <property type="entry name" value="LDLR_class-A_CS"/>
</dbReference>
<dbReference type="FunFam" id="2.40.10.10:FF:000003">
    <property type="entry name" value="Transmembrane serine protease 3"/>
    <property type="match status" value="1"/>
</dbReference>
<dbReference type="Gene3D" id="3.10.250.10">
    <property type="entry name" value="SRCR-like domain"/>
    <property type="match status" value="2"/>
</dbReference>
<keyword evidence="7" id="KW-0325">Glycoprotein</keyword>
<feature type="domain" description="Chitin-binding type-2" evidence="15">
    <location>
        <begin position="911"/>
        <end position="967"/>
    </location>
</feature>
<dbReference type="InterPro" id="IPR001254">
    <property type="entry name" value="Trypsin_dom"/>
</dbReference>
<feature type="domain" description="SRCR" evidence="14">
    <location>
        <begin position="1384"/>
        <end position="1489"/>
    </location>
</feature>
<keyword evidence="1 10" id="KW-0645">Protease</keyword>
<dbReference type="GO" id="GO:0016020">
    <property type="term" value="C:membrane"/>
    <property type="evidence" value="ECO:0007669"/>
    <property type="project" value="InterPro"/>
</dbReference>
<dbReference type="PROSITE" id="PS50240">
    <property type="entry name" value="TRYPSIN_DOM"/>
    <property type="match status" value="1"/>
</dbReference>
<evidence type="ECO:0000259" key="15">
    <source>
        <dbReference type="PROSITE" id="PS50940"/>
    </source>
</evidence>
<dbReference type="PROSITE" id="PS00420">
    <property type="entry name" value="SRCR_1"/>
    <property type="match status" value="1"/>
</dbReference>
<dbReference type="InterPro" id="IPR002172">
    <property type="entry name" value="LDrepeatLR_classA_rpt"/>
</dbReference>
<dbReference type="PROSITE" id="PS00135">
    <property type="entry name" value="TRYPSIN_SER"/>
    <property type="match status" value="1"/>
</dbReference>
<comment type="caution">
    <text evidence="9">Lacks conserved residue(s) required for the propagation of feature annotation.</text>
</comment>
<dbReference type="InterPro" id="IPR002557">
    <property type="entry name" value="Chitin-bd_dom"/>
</dbReference>
<dbReference type="FunFam" id="3.10.250.10:FF:000026">
    <property type="entry name" value="Tequila, isoform D"/>
    <property type="match status" value="1"/>
</dbReference>
<dbReference type="InterPro" id="IPR036772">
    <property type="entry name" value="SRCR-like_dom_sf"/>
</dbReference>
<dbReference type="PROSITE" id="PS50068">
    <property type="entry name" value="LDLRA_2"/>
    <property type="match status" value="3"/>
</dbReference>
<dbReference type="EMBL" id="VTPC01007978">
    <property type="protein sequence ID" value="KAF2893464.1"/>
    <property type="molecule type" value="Genomic_DNA"/>
</dbReference>
<comment type="caution">
    <text evidence="17">The sequence shown here is derived from an EMBL/GenBank/DDBJ whole genome shotgun (WGS) entry which is preliminary data.</text>
</comment>
<evidence type="ECO:0000256" key="10">
    <source>
        <dbReference type="RuleBase" id="RU363034"/>
    </source>
</evidence>
<evidence type="ECO:0000256" key="4">
    <source>
        <dbReference type="ARBA" id="ARBA00022801"/>
    </source>
</evidence>
<feature type="domain" description="Peptidase S1" evidence="13">
    <location>
        <begin position="1690"/>
        <end position="1929"/>
    </location>
</feature>
<dbReference type="GO" id="GO:0005576">
    <property type="term" value="C:extracellular region"/>
    <property type="evidence" value="ECO:0007669"/>
    <property type="project" value="InterPro"/>
</dbReference>
<feature type="compositionally biased region" description="Low complexity" evidence="11">
    <location>
        <begin position="734"/>
        <end position="745"/>
    </location>
</feature>
<dbReference type="InterPro" id="IPR033116">
    <property type="entry name" value="TRYPSIN_SER"/>
</dbReference>
<evidence type="ECO:0000259" key="14">
    <source>
        <dbReference type="PROSITE" id="PS50287"/>
    </source>
</evidence>
<dbReference type="PANTHER" id="PTHR24252:SF27">
    <property type="entry name" value="TRANSMEMBRANE PROTEASE SERINE 3-LIKE"/>
    <property type="match status" value="1"/>
</dbReference>
<keyword evidence="3" id="KW-0677">Repeat</keyword>
<evidence type="ECO:0000256" key="2">
    <source>
        <dbReference type="ARBA" id="ARBA00022729"/>
    </source>
</evidence>
<evidence type="ECO:0000256" key="5">
    <source>
        <dbReference type="ARBA" id="ARBA00022825"/>
    </source>
</evidence>
<dbReference type="Proteomes" id="UP000801492">
    <property type="component" value="Unassembled WGS sequence"/>
</dbReference>
<dbReference type="CDD" id="cd01099">
    <property type="entry name" value="PAN_AP_HGF"/>
    <property type="match status" value="1"/>
</dbReference>
<evidence type="ECO:0000256" key="7">
    <source>
        <dbReference type="ARBA" id="ARBA00023180"/>
    </source>
</evidence>
<keyword evidence="4 10" id="KW-0378">Hydrolase</keyword>
<proteinExistence type="predicted"/>
<dbReference type="Pfam" id="PF01607">
    <property type="entry name" value="CBM_14"/>
    <property type="match status" value="4"/>
</dbReference>
<dbReference type="PRINTS" id="PR00261">
    <property type="entry name" value="LDLRECEPTOR"/>
</dbReference>
<dbReference type="SUPFAM" id="SSF50494">
    <property type="entry name" value="Trypsin-like serine proteases"/>
    <property type="match status" value="1"/>
</dbReference>
<dbReference type="OrthoDB" id="6020543at2759"/>
<feature type="disulfide bond" evidence="9">
    <location>
        <begin position="1576"/>
        <end position="1637"/>
    </location>
</feature>
<dbReference type="InterPro" id="IPR003609">
    <property type="entry name" value="Pan_app"/>
</dbReference>
<dbReference type="SMART" id="SM00202">
    <property type="entry name" value="SR"/>
    <property type="match status" value="2"/>
</dbReference>
<feature type="disulfide bond" evidence="8">
    <location>
        <begin position="1241"/>
        <end position="1256"/>
    </location>
</feature>
<keyword evidence="5 10" id="KW-0720">Serine protease</keyword>
<dbReference type="CDD" id="cd00190">
    <property type="entry name" value="Tryp_SPc"/>
    <property type="match status" value="1"/>
</dbReference>
<dbReference type="Pfam" id="PF00024">
    <property type="entry name" value="PAN_1"/>
    <property type="match status" value="1"/>
</dbReference>
<feature type="disulfide bond" evidence="8">
    <location>
        <begin position="1222"/>
        <end position="1234"/>
    </location>
</feature>
<feature type="disulfide bond" evidence="9">
    <location>
        <begin position="1563"/>
        <end position="1627"/>
    </location>
</feature>
<dbReference type="InterPro" id="IPR009003">
    <property type="entry name" value="Peptidase_S1_PA"/>
</dbReference>
<dbReference type="SMART" id="SM00192">
    <property type="entry name" value="LDLa"/>
    <property type="match status" value="3"/>
</dbReference>
<dbReference type="Pfam" id="PF00530">
    <property type="entry name" value="SRCR"/>
    <property type="match status" value="2"/>
</dbReference>
<dbReference type="GO" id="GO:0006508">
    <property type="term" value="P:proteolysis"/>
    <property type="evidence" value="ECO:0007669"/>
    <property type="project" value="UniProtKB-KW"/>
</dbReference>
<dbReference type="PROSITE" id="PS01209">
    <property type="entry name" value="LDLRA_1"/>
    <property type="match status" value="3"/>
</dbReference>
<feature type="disulfide bond" evidence="8">
    <location>
        <begin position="1360"/>
        <end position="1375"/>
    </location>
</feature>
<feature type="compositionally biased region" description="Polar residues" evidence="11">
    <location>
        <begin position="1055"/>
        <end position="1102"/>
    </location>
</feature>
<feature type="domain" description="Chitin-binding type-2" evidence="15">
    <location>
        <begin position="774"/>
        <end position="830"/>
    </location>
</feature>
<dbReference type="SUPFAM" id="SSF56487">
    <property type="entry name" value="SRCR-like"/>
    <property type="match status" value="2"/>
</dbReference>
<dbReference type="Pfam" id="PF00089">
    <property type="entry name" value="Trypsin"/>
    <property type="match status" value="1"/>
</dbReference>
<dbReference type="Gene3D" id="2.40.10.10">
    <property type="entry name" value="Trypsin-like serine proteases"/>
    <property type="match status" value="1"/>
</dbReference>
<feature type="domain" description="Chitin-binding type-2" evidence="15">
    <location>
        <begin position="340"/>
        <end position="396"/>
    </location>
</feature>
<evidence type="ECO:0000256" key="3">
    <source>
        <dbReference type="ARBA" id="ARBA00022737"/>
    </source>
</evidence>
<evidence type="ECO:0008006" key="19">
    <source>
        <dbReference type="Google" id="ProtNLM"/>
    </source>
</evidence>
<evidence type="ECO:0000256" key="12">
    <source>
        <dbReference type="SAM" id="SignalP"/>
    </source>
</evidence>
<dbReference type="SUPFAM" id="SSF57414">
    <property type="entry name" value="Hairpin loop containing domain-like"/>
    <property type="match status" value="1"/>
</dbReference>
<dbReference type="PANTHER" id="PTHR24252">
    <property type="entry name" value="ACROSIN-RELATED"/>
    <property type="match status" value="1"/>
</dbReference>
<dbReference type="CDD" id="cd00112">
    <property type="entry name" value="LDLa"/>
    <property type="match status" value="3"/>
</dbReference>
<dbReference type="SUPFAM" id="SSF57625">
    <property type="entry name" value="Invertebrate chitin-binding proteins"/>
    <property type="match status" value="4"/>
</dbReference>
<feature type="disulfide bond" evidence="9">
    <location>
        <begin position="1458"/>
        <end position="1468"/>
    </location>
</feature>
<gene>
    <name evidence="17" type="ORF">ILUMI_12724</name>
</gene>
<dbReference type="SUPFAM" id="SSF57424">
    <property type="entry name" value="LDL receptor-like module"/>
    <property type="match status" value="3"/>
</dbReference>
<dbReference type="Gene3D" id="2.170.140.10">
    <property type="entry name" value="Chitin binding domain"/>
    <property type="match status" value="4"/>
</dbReference>
<protein>
    <recommendedName>
        <fullName evidence="19">Neurotrypsin</fullName>
    </recommendedName>
</protein>
<feature type="region of interest" description="Disordered" evidence="11">
    <location>
        <begin position="986"/>
        <end position="1128"/>
    </location>
</feature>
<name>A0A8K0CVX4_IGNLU</name>
<dbReference type="InterPro" id="IPR018114">
    <property type="entry name" value="TRYPSIN_HIS"/>
</dbReference>
<dbReference type="SMART" id="SM00473">
    <property type="entry name" value="PAN_AP"/>
    <property type="match status" value="1"/>
</dbReference>
<organism evidence="17 18">
    <name type="scientific">Ignelater luminosus</name>
    <name type="common">Cucubano</name>
    <name type="synonym">Pyrophorus luminosus</name>
    <dbReference type="NCBI Taxonomy" id="2038154"/>
    <lineage>
        <taxon>Eukaryota</taxon>
        <taxon>Metazoa</taxon>
        <taxon>Ecdysozoa</taxon>
        <taxon>Arthropoda</taxon>
        <taxon>Hexapoda</taxon>
        <taxon>Insecta</taxon>
        <taxon>Pterygota</taxon>
        <taxon>Neoptera</taxon>
        <taxon>Endopterygota</taxon>
        <taxon>Coleoptera</taxon>
        <taxon>Polyphaga</taxon>
        <taxon>Elateriformia</taxon>
        <taxon>Elateroidea</taxon>
        <taxon>Elateridae</taxon>
        <taxon>Agrypninae</taxon>
        <taxon>Pyrophorini</taxon>
        <taxon>Ignelater</taxon>
    </lineage>
</organism>
<keyword evidence="18" id="KW-1185">Reference proteome</keyword>
<keyword evidence="2 12" id="KW-0732">Signal</keyword>
<feature type="compositionally biased region" description="Low complexity" evidence="11">
    <location>
        <begin position="1114"/>
        <end position="1125"/>
    </location>
</feature>
<evidence type="ECO:0000313" key="17">
    <source>
        <dbReference type="EMBL" id="KAF2893464.1"/>
    </source>
</evidence>
<dbReference type="FunFam" id="2.170.140.10:FF:000003">
    <property type="entry name" value="Tequila, isoform D"/>
    <property type="match status" value="1"/>
</dbReference>
<dbReference type="PROSITE" id="PS00134">
    <property type="entry name" value="TRYPSIN_HIS"/>
    <property type="match status" value="1"/>
</dbReference>
<evidence type="ECO:0000256" key="1">
    <source>
        <dbReference type="ARBA" id="ARBA00022670"/>
    </source>
</evidence>
<dbReference type="PROSITE" id="PS50948">
    <property type="entry name" value="PAN"/>
    <property type="match status" value="1"/>
</dbReference>
<dbReference type="PROSITE" id="PS50287">
    <property type="entry name" value="SRCR_2"/>
    <property type="match status" value="2"/>
</dbReference>
<feature type="disulfide bond" evidence="9">
    <location>
        <begin position="1607"/>
        <end position="1617"/>
    </location>
</feature>
<evidence type="ECO:0000256" key="8">
    <source>
        <dbReference type="PROSITE-ProRule" id="PRU00124"/>
    </source>
</evidence>
<dbReference type="FunFam" id="3.10.250.10:FF:000001">
    <property type="entry name" value="Lysyl oxidase 4 isoform X1"/>
    <property type="match status" value="1"/>
</dbReference>
<dbReference type="Gene3D" id="3.50.4.10">
    <property type="entry name" value="Hepatocyte Growth Factor"/>
    <property type="match status" value="1"/>
</dbReference>
<evidence type="ECO:0000256" key="11">
    <source>
        <dbReference type="SAM" id="MobiDB-lite"/>
    </source>
</evidence>
<evidence type="ECO:0000256" key="6">
    <source>
        <dbReference type="ARBA" id="ARBA00023157"/>
    </source>
</evidence>
<sequence>MGAFILILCLSNLLINLSSATLSIPGENLDKKTLTSLGIKTIGWQGEDEDTNVSQVHVHHNYSKVTVQKHHVDNDYTSFGGQQQVDLGQFQLENTGQTDDYFDIPDQHEDQERNVHQSNIFEQIPTNSKLNQNQQEITFNGQQELTFNGQQEYNEYDEFPTSSSYNNEQIYNAHGYGEMLNLDQIIEAENNLQSQQTFEDFPDYDSSKLQLVDQTAEATNLEPQERQVKKFYTLNEPINIHGFKYPPDPKDVYPFNQPKPEIQPETHSKCPKMATGQFVYSLSCNQFLNCWKGRGFVQNCAPGTLFNPKTLECDFASKVQCVTGPRKPEERQTISTQKLEISCPSGFSGVIPHHTDCSKFINCANGIEHVMDCPPGTLFSLKINNCDFPYKAECASWSVQFGNVNYGSYSSQSKVKDSNHFAINESYQGQQNNYYTGGYNNKQDGKYISTDDFRYNQGYRTNLGYNQSQINKVHEYGGAKPESNVHNYNQGSFQGMTQSLGVDQSSVSQTSNQGLLHAHQSNYQNQYGYNQGFPQGTLQSHFLEAGQSTVSENSNQGLPHSHHNNYGYDQHAQNQHSYNQGSLQGMLQSHTIGAGQTTVGENLNQGLHSHQTNYGYHQYGQNQETLHGYNQGLLTSPSHLLGQTDQSAVNENSNQGFYGYEQSAQNQFSVGAMNGNNQYGSYNHYQGVHSSQDLNKQYVSSQQGQSKGYHEQNQQISQGFDTGKQFTNTNQGLSNQYNYGSQNQQLHGNTNQQLSGQQQNKFQYGSSSTVGGSSIKCPPKATGLLPHPFDCSKFLNCVNGGTFIQDCGPGTVFNPESRVCDFPYKVKCQNIKNNQENIGTHGQYTSSATNNWQTGKSLQDLTLEKQQQQSAGNLATHSAAIYQQSLNQKQVQESLPPGGISHSTNFETQVVVKCPSGASGLYPHPTICSKFLNCANGQTFIQDCGPGTVFNPDSKVCDHPYNVECDSNHGEGIIDIRITPFESKAHTQQNLDNKQNSYSTTQGESRGYGQTNGSRGSTTSNQQGFYGQKVSTQTGHDTEGHYGSSQTSSSNQQNVYDSNLGQNNQKVHSQGTVSQVHSSYGQKQDGLGSSSTHGFTSQNQDRWVNKNYYGSHDSNANANNNQQSSLSYGRVNKTVVVSTHSNTYNQNKVTDTDDQKTQESKNIFYGQNFNKSYHIPSPFPTTDLNADYEFGNEDVTSEVEPVDHKPKMPTTVQSNRRRKAFCEPLDFHCSVDDCIPQSMVCDGVKDCPSGVDEEKCERYLDEFTSVSNSILAVREKERYLNISLIYCAKSCLDSKAFHCKSFSYRKDDGACFLSDSNVGLSGSLISSYPYNYYEVKALSVNCTNLYKCPNNKCISYKKACDGINDCGDRSDEKACSAKAFGYEIKLSGTDKKHEGRIEIKVFGKSGYVCDDKFGLIDADVVCRELGFPLGALEVKSNSYYAQDLNDKDVLYLMDDVACLGNETTLRDCDFNGWGVSNCEAQEVVGVICKTPLETCPKDHWKCDTTQECIPIGFLCDEVFDCTDQSDESETHCELPVQIRLSNGKSKSEGRVEIRYHGIWGTVCDDDFNDDSAKVVCKQLGYPGKATAKKDGHFGAGIGPIWLDQVFCQGNESGIQHCVHWNWGEHNCEHSEDVGVICSNNVLELEDIGSERNTKLDARFNDALPEYLFPERCGLRKDDQFLENDDVHFRVVKGSSAKKGDYPWQASLRIKNKSKPSHWCGAVVISQKFVLTAAHCLEGFSKGSYIVIAGDYHTDDEEGTEQEAYIEEFYIHDQFRKGQKMNNDIALVKLKGKGFTFTKDVQPICLPDSDLKYEKGLNCTISGFGSIESGKSGYSHQLRAGWIPLQSKEVCQMPHVYGSAITDGMVCAGFLDEGIDACDGDSGGPLACLHNGYFTLYGLTSWGQHCGHANKPGVYVKVSYYRKWIDETIKKHSQKLM</sequence>
<feature type="compositionally biased region" description="Polar residues" evidence="11">
    <location>
        <begin position="986"/>
        <end position="1035"/>
    </location>
</feature>
<dbReference type="InterPro" id="IPR036055">
    <property type="entry name" value="LDL_receptor-like_sf"/>
</dbReference>
<dbReference type="Gene3D" id="4.10.400.10">
    <property type="entry name" value="Low-density Lipoprotein Receptor"/>
    <property type="match status" value="3"/>
</dbReference>
<evidence type="ECO:0000259" key="16">
    <source>
        <dbReference type="PROSITE" id="PS50948"/>
    </source>
</evidence>
<feature type="chain" id="PRO_5035471602" description="Neurotrypsin" evidence="12">
    <location>
        <begin position="21"/>
        <end position="1936"/>
    </location>
</feature>
<feature type="domain" description="Apple" evidence="16">
    <location>
        <begin position="1256"/>
        <end position="1337"/>
    </location>
</feature>
<feature type="domain" description="Chitin-binding type-2" evidence="15">
    <location>
        <begin position="267"/>
        <end position="323"/>
    </location>
</feature>
<feature type="domain" description="SRCR" evidence="14">
    <location>
        <begin position="1538"/>
        <end position="1638"/>
    </location>
</feature>